<proteinExistence type="predicted"/>
<protein>
    <submittedName>
        <fullName evidence="1">Uncharacterized protein</fullName>
    </submittedName>
</protein>
<evidence type="ECO:0000313" key="1">
    <source>
        <dbReference type="WBParaSite" id="MCU_014394-RA"/>
    </source>
</evidence>
<name>A0A5K3G7C4_MESCO</name>
<dbReference type="WBParaSite" id="MCU_014394-RA">
    <property type="protein sequence ID" value="MCU_014394-RA"/>
    <property type="gene ID" value="MCU_014394"/>
</dbReference>
<organism evidence="1">
    <name type="scientific">Mesocestoides corti</name>
    <name type="common">Flatworm</name>
    <dbReference type="NCBI Taxonomy" id="53468"/>
    <lineage>
        <taxon>Eukaryota</taxon>
        <taxon>Metazoa</taxon>
        <taxon>Spiralia</taxon>
        <taxon>Lophotrochozoa</taxon>
        <taxon>Platyhelminthes</taxon>
        <taxon>Cestoda</taxon>
        <taxon>Eucestoda</taxon>
        <taxon>Cyclophyllidea</taxon>
        <taxon>Mesocestoididae</taxon>
        <taxon>Mesocestoides</taxon>
    </lineage>
</organism>
<dbReference type="AlphaFoldDB" id="A0A5K3G7C4"/>
<accession>A0A5K3G7C4</accession>
<sequence length="70" mass="8153">MWRSNQVNVKAQVPTSRVQVYRIVSYLQCDASTEHTLWRVLVFLWQPRTGDHLPVCTCLCNWGLIGACFR</sequence>
<reference evidence="1" key="1">
    <citation type="submission" date="2019-11" db="UniProtKB">
        <authorList>
            <consortium name="WormBaseParasite"/>
        </authorList>
    </citation>
    <scope>IDENTIFICATION</scope>
</reference>